<dbReference type="AlphaFoldDB" id="A0A8H7PLW1"/>
<dbReference type="Gene3D" id="3.90.550.10">
    <property type="entry name" value="Spore Coat Polysaccharide Biosynthesis Protein SpsA, Chain A"/>
    <property type="match status" value="2"/>
</dbReference>
<keyword evidence="4" id="KW-1015">Disulfide bond</keyword>
<evidence type="ECO:0000313" key="6">
    <source>
        <dbReference type="EMBL" id="KAG2176402.1"/>
    </source>
</evidence>
<evidence type="ECO:0000313" key="7">
    <source>
        <dbReference type="Proteomes" id="UP000654370"/>
    </source>
</evidence>
<name>A0A8H7PLW1_MORIS</name>
<organism evidence="6 7">
    <name type="scientific">Mortierella isabellina</name>
    <name type="common">Filamentous fungus</name>
    <name type="synonym">Umbelopsis isabellina</name>
    <dbReference type="NCBI Taxonomy" id="91625"/>
    <lineage>
        <taxon>Eukaryota</taxon>
        <taxon>Fungi</taxon>
        <taxon>Fungi incertae sedis</taxon>
        <taxon>Mucoromycota</taxon>
        <taxon>Mucoromycotina</taxon>
        <taxon>Umbelopsidomycetes</taxon>
        <taxon>Umbelopsidales</taxon>
        <taxon>Umbelopsidaceae</taxon>
        <taxon>Umbelopsis</taxon>
    </lineage>
</organism>
<evidence type="ECO:0000256" key="4">
    <source>
        <dbReference type="ARBA" id="ARBA00023157"/>
    </source>
</evidence>
<dbReference type="GO" id="GO:0016757">
    <property type="term" value="F:glycosyltransferase activity"/>
    <property type="evidence" value="ECO:0007669"/>
    <property type="project" value="InterPro"/>
</dbReference>
<keyword evidence="7" id="KW-1185">Reference proteome</keyword>
<evidence type="ECO:0000256" key="1">
    <source>
        <dbReference type="ARBA" id="ARBA00004370"/>
    </source>
</evidence>
<dbReference type="Proteomes" id="UP000654370">
    <property type="component" value="Unassembled WGS sequence"/>
</dbReference>
<dbReference type="EMBL" id="JAEPQZ010000010">
    <property type="protein sequence ID" value="KAG2176402.1"/>
    <property type="molecule type" value="Genomic_DNA"/>
</dbReference>
<feature type="domain" description="Glycosyl transferase 64" evidence="5">
    <location>
        <begin position="247"/>
        <end position="477"/>
    </location>
</feature>
<keyword evidence="2" id="KW-0808">Transferase</keyword>
<proteinExistence type="predicted"/>
<keyword evidence="3" id="KW-0472">Membrane</keyword>
<dbReference type="PANTHER" id="PTHR48261">
    <property type="entry name" value="ACETYLGLUCOSAMINYLTRANSFERASE"/>
    <property type="match status" value="1"/>
</dbReference>
<dbReference type="GO" id="GO:0016020">
    <property type="term" value="C:membrane"/>
    <property type="evidence" value="ECO:0007669"/>
    <property type="project" value="UniProtKB-SubCell"/>
</dbReference>
<dbReference type="InterPro" id="IPR004263">
    <property type="entry name" value="Exostosin"/>
</dbReference>
<evidence type="ECO:0000256" key="3">
    <source>
        <dbReference type="ARBA" id="ARBA00023136"/>
    </source>
</evidence>
<sequence length="512" mass="59303">MRCKNITPMQRLYATLSSSLKLFNTTYPVLVVLDDSVLKQYERHFRELGAVIVQVPQADCNAAKMSLWSLTTYNRIAYIEPSSVVVDNIDHIFSLPVNSVLMDKWPTNADKFLIFKPDTTIYESLIRQARSRPESSDSAVRRYLVSIKIYPIPNHAVKLVGEKTPSPHNATLLMYSGDITPWNWYKVQDKSWLNQWDQSAFWHWRHHRNQIQYLFNSPNELMNSINRTEAVCNNKSFPKVFPITEKFSVLFGTYNPERIDHVTNVIKHLAASNLVHTIYLTWHNPKLKVNNELKVLQATLQKPLVILEQTFDSLNNRFNPIEGLETDAVYILDDDIVVPLPDLEFTFQVWKNRQDSIVGHFPRFHSYDPSTSKSVYAMADDFRPSFSIVLTKSMFIRSEYLFAYTCLMSPALHTYVDEHMNCEDIGFSFMVSGLTATTNTYVRTQERIRDYGLNAGISTNNQHIAARRDCVTDFVETHWNKQDPTRMSSEVVSMFEKVKIQRAKWGTIARDV</sequence>
<dbReference type="PANTHER" id="PTHR48261:SF2">
    <property type="entry name" value="ACETYLGLUCOSAMINYLTRANSFERASE"/>
    <property type="match status" value="1"/>
</dbReference>
<reference evidence="6" key="1">
    <citation type="submission" date="2020-12" db="EMBL/GenBank/DDBJ databases">
        <title>Metabolic potential, ecology and presence of endohyphal bacteria is reflected in genomic diversity of Mucoromycotina.</title>
        <authorList>
            <person name="Muszewska A."/>
            <person name="Okrasinska A."/>
            <person name="Steczkiewicz K."/>
            <person name="Drgas O."/>
            <person name="Orlowska M."/>
            <person name="Perlinska-Lenart U."/>
            <person name="Aleksandrzak-Piekarczyk T."/>
            <person name="Szatraj K."/>
            <person name="Zielenkiewicz U."/>
            <person name="Pilsyk S."/>
            <person name="Malc E."/>
            <person name="Mieczkowski P."/>
            <person name="Kruszewska J.S."/>
            <person name="Biernat P."/>
            <person name="Pawlowska J."/>
        </authorList>
    </citation>
    <scope>NUCLEOTIDE SEQUENCE</scope>
    <source>
        <strain evidence="6">WA0000067209</strain>
    </source>
</reference>
<comment type="subcellular location">
    <subcellularLocation>
        <location evidence="1">Membrane</location>
    </subcellularLocation>
</comment>
<dbReference type="SUPFAM" id="SSF53448">
    <property type="entry name" value="Nucleotide-diphospho-sugar transferases"/>
    <property type="match status" value="2"/>
</dbReference>
<dbReference type="InterPro" id="IPR015338">
    <property type="entry name" value="GT64_dom"/>
</dbReference>
<comment type="caution">
    <text evidence="6">The sequence shown here is derived from an EMBL/GenBank/DDBJ whole genome shotgun (WGS) entry which is preliminary data.</text>
</comment>
<evidence type="ECO:0000256" key="2">
    <source>
        <dbReference type="ARBA" id="ARBA00022679"/>
    </source>
</evidence>
<protein>
    <recommendedName>
        <fullName evidence="5">Glycosyl transferase 64 domain-containing protein</fullName>
    </recommendedName>
</protein>
<dbReference type="InterPro" id="IPR029044">
    <property type="entry name" value="Nucleotide-diphossugar_trans"/>
</dbReference>
<gene>
    <name evidence="6" type="ORF">INT43_005636</name>
</gene>
<accession>A0A8H7PLW1</accession>
<evidence type="ECO:0000259" key="5">
    <source>
        <dbReference type="Pfam" id="PF09258"/>
    </source>
</evidence>
<dbReference type="OrthoDB" id="2014201at2759"/>
<dbReference type="Pfam" id="PF09258">
    <property type="entry name" value="Glyco_transf_64"/>
    <property type="match status" value="1"/>
</dbReference>